<dbReference type="EMBL" id="JANKHO010000283">
    <property type="protein sequence ID" value="KAJ3512078.1"/>
    <property type="molecule type" value="Genomic_DNA"/>
</dbReference>
<dbReference type="InterPro" id="IPR011057">
    <property type="entry name" value="Mss4-like_sf"/>
</dbReference>
<reference evidence="2" key="1">
    <citation type="submission" date="2022-07" db="EMBL/GenBank/DDBJ databases">
        <title>Genome Sequence of Agrocybe chaxingu.</title>
        <authorList>
            <person name="Buettner E."/>
        </authorList>
    </citation>
    <scope>NUCLEOTIDE SEQUENCE</scope>
    <source>
        <strain evidence="2">MP-N11</strain>
    </source>
</reference>
<dbReference type="AlphaFoldDB" id="A0A9W8MV79"/>
<dbReference type="SUPFAM" id="SSF51316">
    <property type="entry name" value="Mss4-like"/>
    <property type="match status" value="1"/>
</dbReference>
<dbReference type="Gene3D" id="3.90.1590.10">
    <property type="entry name" value="glutathione-dependent formaldehyde- activating enzyme (gfa)"/>
    <property type="match status" value="1"/>
</dbReference>
<protein>
    <recommendedName>
        <fullName evidence="4">CENP-V/GFA domain-containing protein</fullName>
    </recommendedName>
</protein>
<dbReference type="OrthoDB" id="5422068at2759"/>
<evidence type="ECO:0000256" key="1">
    <source>
        <dbReference type="SAM" id="MobiDB-lite"/>
    </source>
</evidence>
<accession>A0A9W8MV79</accession>
<feature type="region of interest" description="Disordered" evidence="1">
    <location>
        <begin position="1"/>
        <end position="29"/>
    </location>
</feature>
<evidence type="ECO:0008006" key="4">
    <source>
        <dbReference type="Google" id="ProtNLM"/>
    </source>
</evidence>
<keyword evidence="3" id="KW-1185">Reference proteome</keyword>
<evidence type="ECO:0000313" key="2">
    <source>
        <dbReference type="EMBL" id="KAJ3512078.1"/>
    </source>
</evidence>
<gene>
    <name evidence="2" type="ORF">NLJ89_g3737</name>
</gene>
<dbReference type="Proteomes" id="UP001148786">
    <property type="component" value="Unassembled WGS sequence"/>
</dbReference>
<comment type="caution">
    <text evidence="2">The sequence shown here is derived from an EMBL/GenBank/DDBJ whole genome shotgun (WGS) entry which is preliminary data.</text>
</comment>
<sequence length="236" mass="26130">MHNIVDPGLFLPPHSPSSHQMAPNAKKSFTGPHLPACPSPLCRDVGRRHPMPNPSTPRAFAPPTPSHLSKIHNPSDEKWWLAPRHSAGPKTKYLAGHCMCTFCRLTSGFEVQSWAFVPLVNVLVPVPGENGQEVWVPLCLEDEHRPKALKQYISSPGRYREFCGTCGATAFWWQLAAPDLLEVSVGLFDERIDGARAEDWLEWCTDRVSYEDKALSPEVAKALSEGLKESAKKVGS</sequence>
<organism evidence="2 3">
    <name type="scientific">Agrocybe chaxingu</name>
    <dbReference type="NCBI Taxonomy" id="84603"/>
    <lineage>
        <taxon>Eukaryota</taxon>
        <taxon>Fungi</taxon>
        <taxon>Dikarya</taxon>
        <taxon>Basidiomycota</taxon>
        <taxon>Agaricomycotina</taxon>
        <taxon>Agaricomycetes</taxon>
        <taxon>Agaricomycetidae</taxon>
        <taxon>Agaricales</taxon>
        <taxon>Agaricineae</taxon>
        <taxon>Strophariaceae</taxon>
        <taxon>Agrocybe</taxon>
    </lineage>
</organism>
<proteinExistence type="predicted"/>
<evidence type="ECO:0000313" key="3">
    <source>
        <dbReference type="Proteomes" id="UP001148786"/>
    </source>
</evidence>
<name>A0A9W8MV79_9AGAR</name>